<proteinExistence type="predicted"/>
<dbReference type="eggNOG" id="COG2837">
    <property type="taxonomic scope" value="Bacteria"/>
</dbReference>
<keyword evidence="3" id="KW-0479">Metal-binding</keyword>
<evidence type="ECO:0000313" key="10">
    <source>
        <dbReference type="Proteomes" id="UP000005801"/>
    </source>
</evidence>
<dbReference type="SUPFAM" id="SSF54909">
    <property type="entry name" value="Dimeric alpha+beta barrel"/>
    <property type="match status" value="1"/>
</dbReference>
<dbReference type="GO" id="GO:0004601">
    <property type="term" value="F:peroxidase activity"/>
    <property type="evidence" value="ECO:0007669"/>
    <property type="project" value="UniProtKB-KW"/>
</dbReference>
<feature type="region of interest" description="Disordered" evidence="6">
    <location>
        <begin position="483"/>
        <end position="515"/>
    </location>
</feature>
<organism evidence="9 10">
    <name type="scientific">Plesiocystis pacifica SIR-1</name>
    <dbReference type="NCBI Taxonomy" id="391625"/>
    <lineage>
        <taxon>Bacteria</taxon>
        <taxon>Pseudomonadati</taxon>
        <taxon>Myxococcota</taxon>
        <taxon>Polyangia</taxon>
        <taxon>Nannocystales</taxon>
        <taxon>Nannocystaceae</taxon>
        <taxon>Plesiocystis</taxon>
    </lineage>
</organism>
<gene>
    <name evidence="9" type="ORF">PPSIR1_23179</name>
</gene>
<dbReference type="PROSITE" id="PS51404">
    <property type="entry name" value="DYP_PEROXIDASE"/>
    <property type="match status" value="1"/>
</dbReference>
<accession>A6GC60</accession>
<feature type="domain" description="Dyp-type peroxidase C-terminal" evidence="7">
    <location>
        <begin position="247"/>
        <end position="408"/>
    </location>
</feature>
<dbReference type="OrthoDB" id="236246at2"/>
<comment type="caution">
    <text evidence="9">The sequence shown here is derived from an EMBL/GenBank/DDBJ whole genome shotgun (WGS) entry which is preliminary data.</text>
</comment>
<dbReference type="EMBL" id="ABCS01000063">
    <property type="protein sequence ID" value="EDM76509.1"/>
    <property type="molecule type" value="Genomic_DNA"/>
</dbReference>
<keyword evidence="5" id="KW-0408">Iron</keyword>
<keyword evidence="10" id="KW-1185">Reference proteome</keyword>
<dbReference type="Pfam" id="PF20628">
    <property type="entry name" value="Dyp_perox_C"/>
    <property type="match status" value="1"/>
</dbReference>
<sequence>MLELAQVQSNVLRGFRQGEAPKFVQYLFLQFASDRACRALIDALYPLVTSCEAYDQARSGAKQDPAKVGPCPVAVLNIGLSYACLELLGLGGNARALDERDHEATGAIEAFKCGMLERAESILGDRGPSAPEHWESGYRERLHAVISLASGDRGSLDTLRGEVDQRLANTAGVALVFEERGQHFDAPLEGKEHFGYTDGIAQPAVLGSGLESFPGDGTPGKRRGWSPLQPGEFVLGHIDESGQVQFGSQLFKNGSFMVFRKLAQHVARFHEYTAEVGRQRGESAEFVGSKMIGRWPSGAPLVLSPRKDNERLAANPKRNNDFRYTDDKDGTACPFGAHIRRNNPRDDPSGPLTSQTKLHRIIRRATPYGPFLPAGQADDGQDRGILFVVINADISRQFEFVQQNWVDEVLSSTHLTIPEDRDPLIATQTAGAKFLIPSGKRNEAPVIAWKLPTFVTTKGGAYFLLPSIDALYDIAKSIEWDQEGGECESGQPDENGGDGCEKSPAPAPEPSGAPG</sequence>
<keyword evidence="2 9" id="KW-0575">Peroxidase</keyword>
<evidence type="ECO:0000259" key="8">
    <source>
        <dbReference type="Pfam" id="PF21105"/>
    </source>
</evidence>
<evidence type="ECO:0000256" key="4">
    <source>
        <dbReference type="ARBA" id="ARBA00023002"/>
    </source>
</evidence>
<name>A6GC60_9BACT</name>
<dbReference type="InterPro" id="IPR049509">
    <property type="entry name" value="DyP_N"/>
</dbReference>
<dbReference type="AlphaFoldDB" id="A6GC60"/>
<evidence type="ECO:0000256" key="2">
    <source>
        <dbReference type="ARBA" id="ARBA00022559"/>
    </source>
</evidence>
<dbReference type="InterPro" id="IPR006314">
    <property type="entry name" value="Dyp_peroxidase"/>
</dbReference>
<evidence type="ECO:0000256" key="1">
    <source>
        <dbReference type="ARBA" id="ARBA00001970"/>
    </source>
</evidence>
<evidence type="ECO:0000256" key="6">
    <source>
        <dbReference type="SAM" id="MobiDB-lite"/>
    </source>
</evidence>
<dbReference type="GO" id="GO:0020037">
    <property type="term" value="F:heme binding"/>
    <property type="evidence" value="ECO:0007669"/>
    <property type="project" value="InterPro"/>
</dbReference>
<dbReference type="Pfam" id="PF21105">
    <property type="entry name" value="DyP_N"/>
    <property type="match status" value="1"/>
</dbReference>
<dbReference type="InterPro" id="IPR048328">
    <property type="entry name" value="Dyp_perox_C"/>
</dbReference>
<dbReference type="InterPro" id="IPR011008">
    <property type="entry name" value="Dimeric_a/b-barrel"/>
</dbReference>
<evidence type="ECO:0000256" key="3">
    <source>
        <dbReference type="ARBA" id="ARBA00022723"/>
    </source>
</evidence>
<protein>
    <submittedName>
        <fullName evidence="9">Dyp-type peroxidase family protein</fullName>
    </submittedName>
</protein>
<dbReference type="GO" id="GO:0005829">
    <property type="term" value="C:cytosol"/>
    <property type="evidence" value="ECO:0007669"/>
    <property type="project" value="TreeGrafter"/>
</dbReference>
<evidence type="ECO:0000259" key="7">
    <source>
        <dbReference type="Pfam" id="PF20628"/>
    </source>
</evidence>
<reference evidence="9 10" key="1">
    <citation type="submission" date="2007-06" db="EMBL/GenBank/DDBJ databases">
        <authorList>
            <person name="Shimkets L."/>
            <person name="Ferriera S."/>
            <person name="Johnson J."/>
            <person name="Kravitz S."/>
            <person name="Beeson K."/>
            <person name="Sutton G."/>
            <person name="Rogers Y.-H."/>
            <person name="Friedman R."/>
            <person name="Frazier M."/>
            <person name="Venter J.C."/>
        </authorList>
    </citation>
    <scope>NUCLEOTIDE SEQUENCE [LARGE SCALE GENOMIC DNA]</scope>
    <source>
        <strain evidence="9 10">SIR-1</strain>
    </source>
</reference>
<dbReference type="RefSeq" id="WP_006974301.1">
    <property type="nucleotide sequence ID" value="NZ_ABCS01000063.1"/>
</dbReference>
<dbReference type="PANTHER" id="PTHR30521">
    <property type="entry name" value="DEFERROCHELATASE/PEROXIDASE"/>
    <property type="match status" value="1"/>
</dbReference>
<feature type="compositionally biased region" description="Pro residues" evidence="6">
    <location>
        <begin position="505"/>
        <end position="515"/>
    </location>
</feature>
<feature type="domain" description="DyP dimeric alpha+beta barrel" evidence="8">
    <location>
        <begin position="7"/>
        <end position="170"/>
    </location>
</feature>
<dbReference type="NCBIfam" id="TIGR01413">
    <property type="entry name" value="Dyp_perox_fam"/>
    <property type="match status" value="1"/>
</dbReference>
<dbReference type="STRING" id="391625.PPSIR1_23179"/>
<evidence type="ECO:0000313" key="9">
    <source>
        <dbReference type="EMBL" id="EDM76509.1"/>
    </source>
</evidence>
<dbReference type="PANTHER" id="PTHR30521:SF0">
    <property type="entry name" value="DYP-TYPE PEROXIDASE FAMILY PROTEIN"/>
    <property type="match status" value="1"/>
</dbReference>
<keyword evidence="4" id="KW-0560">Oxidoreductase</keyword>
<comment type="cofactor">
    <cofactor evidence="1">
        <name>heme b</name>
        <dbReference type="ChEBI" id="CHEBI:60344"/>
    </cofactor>
</comment>
<dbReference type="GO" id="GO:0046872">
    <property type="term" value="F:metal ion binding"/>
    <property type="evidence" value="ECO:0007669"/>
    <property type="project" value="UniProtKB-KW"/>
</dbReference>
<evidence type="ECO:0000256" key="5">
    <source>
        <dbReference type="ARBA" id="ARBA00023004"/>
    </source>
</evidence>
<dbReference type="Proteomes" id="UP000005801">
    <property type="component" value="Unassembled WGS sequence"/>
</dbReference>